<sequence>MMNLLLNKDTIEIRQLSPGCKWPSELLNPIKSQPNTTLYLLTEFLELQLDDGNLEPIFGSAFIYDVHSRLKVSETFHFDTNSTRMMNLFSGSMTNQQLAYRDVTSLAQTCLFRISSRYNLSNSTDLRSNITKPYLKTPSGGSAEKIGVHSNVPTNDCESNNDDDFGLEDVLLFASEWTEKLTYNSCKTSCCKGGLFLIIRVEKVLQQGDVNDIIEGYNKDEKNKDKLKTTINWCCQRLGRYRMPLVWTAVDLTPYMIDPRNKFIQSQTDDTHCAKTTESINLNKQYSEFNKRNLNGGGSTRSRSVDPALHNHSEDNSVNPHDSLSSSIFGVSNSPEGFVKKAKYDWIKGMVTSHHEKRFHQSISNCSKSVEQSDSIYFSPIELKISNFFRQEKDRINDDELFRHVNEIHRQTLFNNRHVILPGPGSNGVLMNNHVVTNNNSNNSENSNLNISNFSLNLSSAFSPTSGSVRRFKTISNISLNIRLHWATSQTLINLLKSTNLKIERYSISKRKDELNSQSSILLNPECLPYIGSIFQAFSDFSVNKVDNNSTVFEHKPNMIREVLELPSPDLMVPFTSYRNLLYVYPRSVSLPPSKQASSRNITVRVQLMYSDSTVTKVLPAIYGKSNSPRFISDAFTTVLYHNRSPEFFDEIKIQLPGKLEETHYLLFTFYHVICQTKKLESSASLETVIGYSWLPLLEQGCLKDRDLNLLVSVEKPSPALAMIKPDIKSISEKVIMYINFLLCSACRNNQCIFNRLQLFSYIHKTSLHQLTAFFVPLLDGFLRLLFNCIISTISIKMNGTKSNNNDSSMEMNRPSLIALELLIVFLNRITRSFPHLNDRHGRNQLLVSYLTGPHFLTIETVLGHYFSGHPLFGVPIVSDLVNPEQIDKSLLANIILTELIKIYLFRTKLNDSQSSQTFFPSLWFLLELFIHLLAQDWHLTIEANEPNIILPLYENPCFLEDLSSFNTCLTEYMIRYVCSQYTKISDGKSVLSLLLRQQNMLLHGQLHKLRPNTQIFELLTNSISFYHFIFVLADSTQWESHRLNNQIFSFFLYDLFSFLPIEYIFSEIKNYWNKVNLLQIICSHKAFYLLNDCNNDNVNFNNLLPVNCERLLQSYKQLSLCKNNHQTKPYIKSNYIPLATIEPEFYGTEDNHHHCHTDDYHAKSLNINNVNVFNRHFLISLVICELITALRSEDSDLQRRGVDVLWNILLNNELDLEKETSEKDSSSQSISNLSQLTYFYSPILNITCDYLPCLVKTWHLNQLRSNRSAETEFLKPKQQFTYATTADKVVPNSSNDSCSTVRASGRMRRIRRSAKPTKFLESVSVGNLNTKEPEKPRSPLPNEDSDVNLILNTQLDSTKPMKYITMKRLLLINVWILKYIPDSLYHEWLQQASTKERNQLLLLIFLIVDVFETHISEDDLPLKDSYPLRDSRNHSDYQVIKNESRNTLDQNTSSNVDCTLSSPYVHQNNNTSSSQQYHSRPTLLKLRTKFTRSNSFSLGSYSNDTDLFSSNQDLNVLRSILVSNDVVMVLCNSLDATIEGLWQADTALGQPGLSLFTLYNYPFNCILPYKKSNSINNENNTSTSQCLISCIIRIILYVLGLNQSSVSYQRILLSLKRIISRFPSFLFEDNPEFCSVSCHHLLRLCTKKETIVRDDAVDTLYFLIKNYYTLTKLINSGMIISNNSLMNKHLNNKMNTENIHFTLSSTLLMKAYLIDSLHYLKHLTLSDVDSNLSTKLINNSNYEETMFDSERYIEPFNLTSLSLNNNDDGYNTVSGITTTPMTVPTIPFMSNIPTTNFTLQISQLVDNLNYLLNDAIRLQDAIHVVYKRQQEQSNDCFKQIVNEDTLSMIDLLHSISHRNRASPELRLYWILQIAEKHYELSQFAEASQCLAHCTAIVAEHMINRGCSPSGLSSAGCADIADAVQNLNILEESCACGFPNTSVFDKFSCSTPIILQDLSSLMPLDVSWHFTIPGFMALISWTAESFAKAGFYEIVPCLYSRLVLLLQSSNDYGRLAEIHGRIRDAYTVLNKNQNTKRMFSSYFRVGFHGIIFGELNGKDFIYKEAPFTKLAEITHRLQVRFFYYFCAFYGDKFGQDRIVIIKDSNIVDEKQLDSDKNLSFVKVHLYLTFNSFFTKLINSGMIISNNSLMNKHLNNKMNTENIHFTLSSTLLMKAYLIDSLHYLKHLTLSDVDSNLSTKLINNSNYEETMFDSERYIEPFNLTSLSLNNNDDGYNTVSGITTTPMTVPTIPFMSNIPTTNFTLQISQLVDNLNYLLNDAIRLQDAIHVVYKRQQEQSNDCFKQIVNEDTLSMIDLLHSISHRNRASPELRLYWILQIAEKHYELSQFAEASQCLAHCTAIVAEHMINRGCSPSGLSSAGCADIADAVQNLNILEESCACGFPNTSVFDKFSCSTPIILQDLSSLMPLDVSWHFTIPGFMALISWTAESFAKAGFYEIVPCLYSRLVLLLQSSNDYGRLAEIHGRIRDAYTVLNKNQNTKRMFSSYFRVGFHGIIFGELNGKDFIYKEAPFTKLAEITHRLQAFYGDKFGQDRIVIIKDSNIVDEKQLDSDKGYLQITFVEPYLEDFELRRRTTKFHCNYGLKRFVLSLPFTIDGQAHGSLSTQYKRKYILTTSRCFPYMKTRLLVVSTESHTLTPIEVALEDITHRVEQLDRVLTTEPPDVKYLQMLLQGCIGTVVNQGPVEMATTFLGHEKNKPLKSLIPDKNKSSTTLNSTTYEDIQNRLRITFQQFLIKSYEALRLNESLIGSDQIEYHKELERNFTNVKRLLDPLIVIPKSTLTNGFTGMKQNDEFPLKSTK</sequence>
<dbReference type="Gene3D" id="1.25.40.410">
    <property type="match status" value="2"/>
</dbReference>
<evidence type="ECO:0000313" key="7">
    <source>
        <dbReference type="Proteomes" id="UP000290809"/>
    </source>
</evidence>
<evidence type="ECO:0000259" key="4">
    <source>
        <dbReference type="PROSITE" id="PS51650"/>
    </source>
</evidence>
<evidence type="ECO:0000256" key="1">
    <source>
        <dbReference type="ARBA" id="ARBA00022658"/>
    </source>
</evidence>
<dbReference type="PROSITE" id="PS51651">
    <property type="entry name" value="DOCKER"/>
    <property type="match status" value="2"/>
</dbReference>
<feature type="region of interest" description="Disordered" evidence="3">
    <location>
        <begin position="291"/>
        <end position="325"/>
    </location>
</feature>
<dbReference type="InterPro" id="IPR026791">
    <property type="entry name" value="DOCK"/>
</dbReference>
<dbReference type="InterPro" id="IPR046773">
    <property type="entry name" value="DOCKER_Lobe_C"/>
</dbReference>
<dbReference type="InterPro" id="IPR043161">
    <property type="entry name" value="DOCK_C_lobe_A"/>
</dbReference>
<reference evidence="6 7" key="1">
    <citation type="journal article" date="2019" name="PLoS Pathog.">
        <title>Genome sequence of the bovine parasite Schistosoma bovis Tanzania.</title>
        <authorList>
            <person name="Oey H."/>
            <person name="Zakrzewski M."/>
            <person name="Gobert G."/>
            <person name="Gravermann K."/>
            <person name="Stoye J."/>
            <person name="Jones M."/>
            <person name="Mcmanus D."/>
            <person name="Krause L."/>
        </authorList>
    </citation>
    <scope>NUCLEOTIDE SEQUENCE [LARGE SCALE GENOMIC DNA]</scope>
    <source>
        <strain evidence="6 7">TAN1997</strain>
    </source>
</reference>
<protein>
    <submittedName>
        <fullName evidence="6">Dedicator of cytokinesis protein 6/7/8</fullName>
    </submittedName>
</protein>
<keyword evidence="7" id="KW-1185">Reference proteome</keyword>
<dbReference type="GO" id="GO:0007264">
    <property type="term" value="P:small GTPase-mediated signal transduction"/>
    <property type="evidence" value="ECO:0007669"/>
    <property type="project" value="InterPro"/>
</dbReference>
<dbReference type="EMBL" id="QMKO01001544">
    <property type="protein sequence ID" value="RTG88886.1"/>
    <property type="molecule type" value="Genomic_DNA"/>
</dbReference>
<dbReference type="Pfam" id="PF20422">
    <property type="entry name" value="DHR-2_Lobe_B"/>
    <property type="match status" value="1"/>
</dbReference>
<feature type="domain" description="DOCKER" evidence="5">
    <location>
        <begin position="2320"/>
        <end position="2794"/>
    </location>
</feature>
<organism evidence="6 7">
    <name type="scientific">Schistosoma bovis</name>
    <name type="common">Blood fluke</name>
    <dbReference type="NCBI Taxonomy" id="6184"/>
    <lineage>
        <taxon>Eukaryota</taxon>
        <taxon>Metazoa</taxon>
        <taxon>Spiralia</taxon>
        <taxon>Lophotrochozoa</taxon>
        <taxon>Platyhelminthes</taxon>
        <taxon>Trematoda</taxon>
        <taxon>Digenea</taxon>
        <taxon>Strigeidida</taxon>
        <taxon>Schistosomatoidea</taxon>
        <taxon>Schistosomatidae</taxon>
        <taxon>Schistosoma</taxon>
    </lineage>
</organism>
<dbReference type="InterPro" id="IPR043162">
    <property type="entry name" value="DOCK_C_lobe_C"/>
</dbReference>
<feature type="domain" description="C2 DOCK-type" evidence="4">
    <location>
        <begin position="579"/>
        <end position="744"/>
    </location>
</feature>
<dbReference type="STRING" id="6184.A0A430QMK9"/>
<dbReference type="Pfam" id="PF20421">
    <property type="entry name" value="DHR-2_Lobe_C"/>
    <property type="match status" value="1"/>
</dbReference>
<dbReference type="Proteomes" id="UP000290809">
    <property type="component" value="Unassembled WGS sequence"/>
</dbReference>
<dbReference type="InterPro" id="IPR027007">
    <property type="entry name" value="C2_DOCK-type_domain"/>
</dbReference>
<dbReference type="Pfam" id="PF14429">
    <property type="entry name" value="DOCK-C2"/>
    <property type="match status" value="1"/>
</dbReference>
<dbReference type="InterPro" id="IPR027357">
    <property type="entry name" value="DOCKER_dom"/>
</dbReference>
<feature type="region of interest" description="Disordered" evidence="3">
    <location>
        <begin position="1326"/>
        <end position="1346"/>
    </location>
</feature>
<dbReference type="CDD" id="cd11695">
    <property type="entry name" value="DHR2_DOCK_C"/>
    <property type="match status" value="1"/>
</dbReference>
<feature type="compositionally biased region" description="Polar residues" evidence="3">
    <location>
        <begin position="316"/>
        <end position="325"/>
    </location>
</feature>
<dbReference type="InterPro" id="IPR046769">
    <property type="entry name" value="DOCKER_Lobe_A"/>
</dbReference>
<comment type="caution">
    <text evidence="6">The sequence shown here is derived from an EMBL/GenBank/DDBJ whole genome shotgun (WGS) entry which is preliminary data.</text>
</comment>
<dbReference type="PANTHER" id="PTHR23317">
    <property type="entry name" value="DEDICATOR OF CYTOKINESIS DOCK"/>
    <property type="match status" value="1"/>
</dbReference>
<feature type="domain" description="DOCKER" evidence="5">
    <location>
        <begin position="1858"/>
        <end position="2081"/>
    </location>
</feature>
<dbReference type="PROSITE" id="PS51650">
    <property type="entry name" value="C2_DOCK"/>
    <property type="match status" value="1"/>
</dbReference>
<evidence type="ECO:0000313" key="6">
    <source>
        <dbReference type="EMBL" id="RTG88886.1"/>
    </source>
</evidence>
<accession>A0A430QMK9</accession>
<name>A0A430QMK9_SCHBO</name>
<dbReference type="Gene3D" id="2.60.40.150">
    <property type="entry name" value="C2 domain"/>
    <property type="match status" value="1"/>
</dbReference>
<evidence type="ECO:0000259" key="5">
    <source>
        <dbReference type="PROSITE" id="PS51651"/>
    </source>
</evidence>
<dbReference type="InterPro" id="IPR035892">
    <property type="entry name" value="C2_domain_sf"/>
</dbReference>
<gene>
    <name evidence="6" type="ORF">DC041_0003246</name>
</gene>
<comment type="similarity">
    <text evidence="2">Belongs to the DOCK family.</text>
</comment>
<keyword evidence="1" id="KW-0344">Guanine-nucleotide releasing factor</keyword>
<dbReference type="Gene3D" id="1.20.58.740">
    <property type="match status" value="1"/>
</dbReference>
<dbReference type="Pfam" id="PF06920">
    <property type="entry name" value="DHR-2_Lobe_A"/>
    <property type="match status" value="2"/>
</dbReference>
<dbReference type="GO" id="GO:0005085">
    <property type="term" value="F:guanyl-nucleotide exchange factor activity"/>
    <property type="evidence" value="ECO:0007669"/>
    <property type="project" value="UniProtKB-KW"/>
</dbReference>
<dbReference type="InterPro" id="IPR046770">
    <property type="entry name" value="DOCKER_Lobe_B"/>
</dbReference>
<proteinExistence type="inferred from homology"/>
<dbReference type="PANTHER" id="PTHR23317:SF76">
    <property type="entry name" value="LD20667P"/>
    <property type="match status" value="1"/>
</dbReference>
<evidence type="ECO:0000256" key="2">
    <source>
        <dbReference type="PROSITE-ProRule" id="PRU00983"/>
    </source>
</evidence>
<evidence type="ECO:0000256" key="3">
    <source>
        <dbReference type="SAM" id="MobiDB-lite"/>
    </source>
</evidence>